<gene>
    <name evidence="1" type="ORF">WG66_15186</name>
</gene>
<accession>A0A0W0F7B7</accession>
<evidence type="ECO:0000313" key="2">
    <source>
        <dbReference type="Proteomes" id="UP000054988"/>
    </source>
</evidence>
<dbReference type="EMBL" id="LATX01002243">
    <property type="protein sequence ID" value="KTB32237.1"/>
    <property type="molecule type" value="Genomic_DNA"/>
</dbReference>
<dbReference type="AlphaFoldDB" id="A0A0W0F7B7"/>
<protein>
    <submittedName>
        <fullName evidence="1">Uncharacterized protein</fullName>
    </submittedName>
</protein>
<dbReference type="Proteomes" id="UP000054988">
    <property type="component" value="Unassembled WGS sequence"/>
</dbReference>
<evidence type="ECO:0000313" key="1">
    <source>
        <dbReference type="EMBL" id="KTB32237.1"/>
    </source>
</evidence>
<name>A0A0W0F7B7_MONRR</name>
<sequence length="540" mass="62358">MSIRDSQFSITGKPTFNNVNGDQVNHTTITHIHGDGTKVTECTIFGQFENVKRAHVIGMKELGSVDLSEWDWHWQNGELVRLQCKSARKTISTVQVHPDQQSKFTAITYEGEDAQEAWENDFKQFSRASRTGLFKLFGINRSEIPMLIFHHELVPAAHFYTHSFWMGLYMEYLRLNKGCKDRYLWMDTRRGILCSGHAGPDVRFPGFPANESVIQALPSTLDMLEEGTSFAFFSKFGSNVDHDVLESAWQFREQTYLDDLFPKTTEDHQHKDNNCSQLTTDHPYLERLWRNPPHHLPIDIIGGLRFDTVYSPSLEPVTGWPPEAPGLWRGWNVDGLVEETRVDGGLTRFKLVGQGEEVRLEAVFDWERFGKGWLSQSSRVFDFLKVTGHQESLSMIDPPWLELQSESTRPAFFDLRDAVKETRPIYFFLYPPPLTISELISWMGGHTHFWSFDEDGRSRIPKEEWEHWDIPILTPSVYAGSEGLLSWPSHTYTALRKWQIARGFNPRTADWAKHMGYPEFEIIKKQPGVFLVITATQDEH</sequence>
<reference evidence="1 2" key="1">
    <citation type="submission" date="2015-12" db="EMBL/GenBank/DDBJ databases">
        <title>Draft genome sequence of Moniliophthora roreri, the causal agent of frosty pod rot of cacao.</title>
        <authorList>
            <person name="Aime M.C."/>
            <person name="Diaz-Valderrama J.R."/>
            <person name="Kijpornyongpan T."/>
            <person name="Phillips-Mora W."/>
        </authorList>
    </citation>
    <scope>NUCLEOTIDE SEQUENCE [LARGE SCALE GENOMIC DNA]</scope>
    <source>
        <strain evidence="1 2">MCA 2952</strain>
    </source>
</reference>
<proteinExistence type="predicted"/>
<comment type="caution">
    <text evidence="1">The sequence shown here is derived from an EMBL/GenBank/DDBJ whole genome shotgun (WGS) entry which is preliminary data.</text>
</comment>
<organism evidence="1 2">
    <name type="scientific">Moniliophthora roreri</name>
    <name type="common">Frosty pod rot fungus</name>
    <name type="synonym">Monilia roreri</name>
    <dbReference type="NCBI Taxonomy" id="221103"/>
    <lineage>
        <taxon>Eukaryota</taxon>
        <taxon>Fungi</taxon>
        <taxon>Dikarya</taxon>
        <taxon>Basidiomycota</taxon>
        <taxon>Agaricomycotina</taxon>
        <taxon>Agaricomycetes</taxon>
        <taxon>Agaricomycetidae</taxon>
        <taxon>Agaricales</taxon>
        <taxon>Marasmiineae</taxon>
        <taxon>Marasmiaceae</taxon>
        <taxon>Moniliophthora</taxon>
    </lineage>
</organism>